<dbReference type="InterPro" id="IPR014362">
    <property type="entry name" value="Glu_DH"/>
</dbReference>
<feature type="active site" description="Proton donor" evidence="4">
    <location>
        <position position="103"/>
    </location>
</feature>
<comment type="similarity">
    <text evidence="1 3 7">Belongs to the Glu/Leu/Phe/Val dehydrogenases family.</text>
</comment>
<evidence type="ECO:0000256" key="1">
    <source>
        <dbReference type="ARBA" id="ARBA00006382"/>
    </source>
</evidence>
<organism evidence="9 10">
    <name type="scientific">Rhizobium laguerreae</name>
    <dbReference type="NCBI Taxonomy" id="1076926"/>
    <lineage>
        <taxon>Bacteria</taxon>
        <taxon>Pseudomonadati</taxon>
        <taxon>Pseudomonadota</taxon>
        <taxon>Alphaproteobacteria</taxon>
        <taxon>Hyphomicrobiales</taxon>
        <taxon>Rhizobiaceae</taxon>
        <taxon>Rhizobium/Agrobacterium group</taxon>
        <taxon>Rhizobium</taxon>
    </lineage>
</organism>
<dbReference type="Pfam" id="PF00208">
    <property type="entry name" value="ELFV_dehydrog"/>
    <property type="match status" value="1"/>
</dbReference>
<dbReference type="InterPro" id="IPR006096">
    <property type="entry name" value="Glu/Leu/Phe/Val/Trp_DH_C"/>
</dbReference>
<dbReference type="InterPro" id="IPR033524">
    <property type="entry name" value="Glu/Leu/Phe/Val_DH_AS"/>
</dbReference>
<keyword evidence="2 3" id="KW-0560">Oxidoreductase</keyword>
<reference evidence="9 10" key="1">
    <citation type="submission" date="2020-04" db="EMBL/GenBank/DDBJ databases">
        <title>Rhizobium bacterial biofertilizers improve the content of phenolic compounds of Lactuca sativa L. under non-saline and saline-stress conditions.</title>
        <authorList>
            <person name="Ayuso-Calles M."/>
            <person name="Garcia-Estevez I."/>
            <person name="Jimenez-Gomez A."/>
            <person name="Flores-Felix J.D."/>
            <person name="Escribano-Bailon M."/>
            <person name="Rivas R."/>
        </authorList>
    </citation>
    <scope>NUCLEOTIDE SEQUENCE [LARGE SCALE GENOMIC DNA]</scope>
    <source>
        <strain evidence="9 10">GPTR02</strain>
    </source>
</reference>
<accession>A0A7Y2RBC2</accession>
<sequence length="431" mass="46481">MASLFENTLKRVWEAAKHLDLNPTVLEKLKLALEMTHARLSIRMDDGSIKSFPAWRCRYDDSRGPTKGGIRFHHQVTVDEVEALALMMTIKCALMDLPLGGAKGGVKVDPRGLSNTELERLARAFIRALAHVIGPDRDIPAPDVGTNETTMAWMTDEYSTIVGKKTPEVITGKPVALGGSLGRDDATARGAYYIMRYKADAPGLKHGAQVVAIQGFGNAGQHIAKLLAADGCRIVAVSDSKGAVYAPAGLNIGELLAAKLDGGSVTSMAGSPGVTLISGDALLAVECEILVLAALENMVHKGNAGSIKAGVIVELANGPITPEADEILEAMNIVILPHILANAGGVTVSFYELVQNRQGEQWTLDEVHARLKTTMEKQADAVWAHAQDKNITLRTAAYLLRSRGLPQLWRRFLRTEVRPPALHLQRHPAQR</sequence>
<dbReference type="InterPro" id="IPR036291">
    <property type="entry name" value="NAD(P)-bd_dom_sf"/>
</dbReference>
<evidence type="ECO:0000313" key="9">
    <source>
        <dbReference type="EMBL" id="NNH67663.1"/>
    </source>
</evidence>
<dbReference type="PIRSF" id="PIRSF000185">
    <property type="entry name" value="Glu_DH"/>
    <property type="match status" value="1"/>
</dbReference>
<dbReference type="PROSITE" id="PS00074">
    <property type="entry name" value="GLFV_DEHYDROGENASE"/>
    <property type="match status" value="1"/>
</dbReference>
<dbReference type="InterPro" id="IPR033922">
    <property type="entry name" value="NAD_bind_Glu_DH"/>
</dbReference>
<proteinExistence type="inferred from homology"/>
<dbReference type="SUPFAM" id="SSF53223">
    <property type="entry name" value="Aminoacid dehydrogenase-like, N-terminal domain"/>
    <property type="match status" value="1"/>
</dbReference>
<feature type="binding site" evidence="5">
    <location>
        <position position="349"/>
    </location>
    <ligand>
        <name>substrate</name>
    </ligand>
</feature>
<keyword evidence="5" id="KW-0520">NAD</keyword>
<comment type="caution">
    <text evidence="9">The sequence shown here is derived from an EMBL/GenBank/DDBJ whole genome shotgun (WGS) entry which is preliminary data.</text>
</comment>
<evidence type="ECO:0000256" key="2">
    <source>
        <dbReference type="ARBA" id="ARBA00023002"/>
    </source>
</evidence>
<feature type="domain" description="Glutamate/phenylalanine/leucine/valine/L-tryptophan dehydrogenase C-terminal" evidence="8">
    <location>
        <begin position="180"/>
        <end position="416"/>
    </location>
</feature>
<evidence type="ECO:0000256" key="5">
    <source>
        <dbReference type="PIRSR" id="PIRSR000185-2"/>
    </source>
</evidence>
<evidence type="ECO:0000313" key="10">
    <source>
        <dbReference type="Proteomes" id="UP000530654"/>
    </source>
</evidence>
<feature type="binding site" evidence="5">
    <location>
        <position position="67"/>
    </location>
    <ligand>
        <name>substrate</name>
    </ligand>
</feature>
<dbReference type="Proteomes" id="UP000530654">
    <property type="component" value="Unassembled WGS sequence"/>
</dbReference>
<dbReference type="Pfam" id="PF02812">
    <property type="entry name" value="ELFV_dehydrog_N"/>
    <property type="match status" value="1"/>
</dbReference>
<evidence type="ECO:0000256" key="3">
    <source>
        <dbReference type="PIRNR" id="PIRNR000185"/>
    </source>
</evidence>
<protein>
    <recommendedName>
        <fullName evidence="3">Glutamate dehydrogenase</fullName>
    </recommendedName>
</protein>
<dbReference type="Gene3D" id="3.40.50.720">
    <property type="entry name" value="NAD(P)-binding Rossmann-like Domain"/>
    <property type="match status" value="1"/>
</dbReference>
<dbReference type="InterPro" id="IPR006097">
    <property type="entry name" value="Glu/Leu/Phe/Val/Trp_DH_dimer"/>
</dbReference>
<evidence type="ECO:0000259" key="8">
    <source>
        <dbReference type="SMART" id="SM00839"/>
    </source>
</evidence>
<dbReference type="GO" id="GO:0004352">
    <property type="term" value="F:glutamate dehydrogenase (NAD+) activity"/>
    <property type="evidence" value="ECO:0007669"/>
    <property type="project" value="TreeGrafter"/>
</dbReference>
<dbReference type="GO" id="GO:0000166">
    <property type="term" value="F:nucleotide binding"/>
    <property type="evidence" value="ECO:0007669"/>
    <property type="project" value="UniProtKB-KW"/>
</dbReference>
<evidence type="ECO:0000256" key="7">
    <source>
        <dbReference type="RuleBase" id="RU004417"/>
    </source>
</evidence>
<dbReference type="CDD" id="cd01076">
    <property type="entry name" value="NAD_bind_1_Glu_DH"/>
    <property type="match status" value="1"/>
</dbReference>
<keyword evidence="5" id="KW-0547">Nucleotide-binding</keyword>
<dbReference type="InterPro" id="IPR046346">
    <property type="entry name" value="Aminoacid_DH-like_N_sf"/>
</dbReference>
<dbReference type="InterPro" id="IPR006095">
    <property type="entry name" value="Glu/Leu/Phe/Val/Trp_DH"/>
</dbReference>
<dbReference type="EMBL" id="JABEQY010000044">
    <property type="protein sequence ID" value="NNH67663.1"/>
    <property type="molecule type" value="Genomic_DNA"/>
</dbReference>
<evidence type="ECO:0000256" key="6">
    <source>
        <dbReference type="PIRSR" id="PIRSR000185-3"/>
    </source>
</evidence>
<feature type="site" description="Important for catalysis" evidence="6">
    <location>
        <position position="143"/>
    </location>
</feature>
<name>A0A7Y2RBC2_9HYPH</name>
<dbReference type="GO" id="GO:0006538">
    <property type="term" value="P:L-glutamate catabolic process"/>
    <property type="evidence" value="ECO:0007669"/>
    <property type="project" value="TreeGrafter"/>
</dbReference>
<feature type="binding site" evidence="5">
    <location>
        <position position="91"/>
    </location>
    <ligand>
        <name>substrate</name>
    </ligand>
</feature>
<gene>
    <name evidence="9" type="ORF">HLI17_31170</name>
</gene>
<feature type="binding site" evidence="5">
    <location>
        <position position="187"/>
    </location>
    <ligand>
        <name>NAD(+)</name>
        <dbReference type="ChEBI" id="CHEBI:57540"/>
    </ligand>
</feature>
<dbReference type="SMART" id="SM00839">
    <property type="entry name" value="ELFV_dehydrog"/>
    <property type="match status" value="1"/>
</dbReference>
<dbReference type="Gene3D" id="3.40.50.10860">
    <property type="entry name" value="Leucine Dehydrogenase, chain A, domain 1"/>
    <property type="match status" value="1"/>
</dbReference>
<dbReference type="SUPFAM" id="SSF51735">
    <property type="entry name" value="NAD(P)-binding Rossmann-fold domains"/>
    <property type="match status" value="1"/>
</dbReference>
<feature type="binding site" evidence="5">
    <location>
        <position position="218"/>
    </location>
    <ligand>
        <name>NAD(+)</name>
        <dbReference type="ChEBI" id="CHEBI:57540"/>
    </ligand>
</feature>
<dbReference type="PRINTS" id="PR00082">
    <property type="entry name" value="GLFDHDRGNASE"/>
</dbReference>
<dbReference type="PANTHER" id="PTHR11606:SF13">
    <property type="entry name" value="GLUTAMATE DEHYDROGENASE 1, MITOCHONDRIAL"/>
    <property type="match status" value="1"/>
</dbReference>
<dbReference type="PANTHER" id="PTHR11606">
    <property type="entry name" value="GLUTAMATE DEHYDROGENASE"/>
    <property type="match status" value="1"/>
</dbReference>
<dbReference type="AlphaFoldDB" id="A0A7Y2RBC2"/>
<evidence type="ECO:0000256" key="4">
    <source>
        <dbReference type="PIRSR" id="PIRSR000185-1"/>
    </source>
</evidence>